<protein>
    <submittedName>
        <fullName evidence="2">Uncharacterized protein</fullName>
    </submittedName>
</protein>
<reference evidence="3" key="1">
    <citation type="submission" date="2019-06" db="EMBL/GenBank/DDBJ databases">
        <title>The Complete Genome of Proteus mirabilis Siphophage Saba.</title>
        <authorList>
            <person name="Nyugen J."/>
            <person name="Harb L."/>
            <person name="Moreland R."/>
            <person name="Liu M."/>
            <person name="Ramsey J."/>
        </authorList>
    </citation>
    <scope>NUCLEOTIDE SEQUENCE [LARGE SCALE GENOMIC DNA]</scope>
</reference>
<name>A0A5B9NEZ6_9CAUD</name>
<sequence length="71" mass="8079">MYNVMLSIAGTLAVLMVMFYALYWVVEAFDMGIGLRDFFGRTAAICFVLLVFDIILSVAFLFIVKIWESLV</sequence>
<dbReference type="EMBL" id="MN062188">
    <property type="protein sequence ID" value="QEG09383.1"/>
    <property type="molecule type" value="Genomic_DNA"/>
</dbReference>
<feature type="transmembrane region" description="Helical" evidence="1">
    <location>
        <begin position="38"/>
        <end position="64"/>
    </location>
</feature>
<keyword evidence="1" id="KW-0812">Transmembrane</keyword>
<accession>A0A5B9NEZ6</accession>
<evidence type="ECO:0000256" key="1">
    <source>
        <dbReference type="SAM" id="Phobius"/>
    </source>
</evidence>
<evidence type="ECO:0000313" key="3">
    <source>
        <dbReference type="Proteomes" id="UP000322840"/>
    </source>
</evidence>
<proteinExistence type="predicted"/>
<keyword evidence="3" id="KW-1185">Reference proteome</keyword>
<evidence type="ECO:0000313" key="2">
    <source>
        <dbReference type="EMBL" id="QEG09383.1"/>
    </source>
</evidence>
<gene>
    <name evidence="2" type="ORF">CPT_Saba_010</name>
</gene>
<organism evidence="2 3">
    <name type="scientific">Proteus phage Saba</name>
    <dbReference type="NCBI Taxonomy" id="2596672"/>
    <lineage>
        <taxon>Viruses</taxon>
        <taxon>Duplodnaviria</taxon>
        <taxon>Heunggongvirae</taxon>
        <taxon>Uroviricota</taxon>
        <taxon>Caudoviricetes</taxon>
        <taxon>Casjensviridae</taxon>
        <taxon>Cenphatecvirus</taxon>
        <taxon>Cenphatecvirus saba</taxon>
    </lineage>
</organism>
<dbReference type="Proteomes" id="UP000322840">
    <property type="component" value="Segment"/>
</dbReference>
<keyword evidence="1" id="KW-0472">Membrane</keyword>
<keyword evidence="1" id="KW-1133">Transmembrane helix</keyword>
<feature type="transmembrane region" description="Helical" evidence="1">
    <location>
        <begin position="6"/>
        <end position="26"/>
    </location>
</feature>